<accession>A0A182IFN4</accession>
<proteinExistence type="predicted"/>
<organism evidence="3 4">
    <name type="scientific">Anopheles arabiensis</name>
    <name type="common">Mosquito</name>
    <dbReference type="NCBI Taxonomy" id="7173"/>
    <lineage>
        <taxon>Eukaryota</taxon>
        <taxon>Metazoa</taxon>
        <taxon>Ecdysozoa</taxon>
        <taxon>Arthropoda</taxon>
        <taxon>Hexapoda</taxon>
        <taxon>Insecta</taxon>
        <taxon>Pterygota</taxon>
        <taxon>Neoptera</taxon>
        <taxon>Endopterygota</taxon>
        <taxon>Diptera</taxon>
        <taxon>Nematocera</taxon>
        <taxon>Culicoidea</taxon>
        <taxon>Culicidae</taxon>
        <taxon>Anophelinae</taxon>
        <taxon>Anopheles</taxon>
    </lineage>
</organism>
<dbReference type="Proteomes" id="UP000075840">
    <property type="component" value="Unassembled WGS sequence"/>
</dbReference>
<evidence type="ECO:0000313" key="3">
    <source>
        <dbReference type="EnsemblMetazoa" id="AARA014296-PA"/>
    </source>
</evidence>
<dbReference type="EnsemblMetazoa" id="AARA014296-RA">
    <property type="protein sequence ID" value="AARA014296-PA"/>
    <property type="gene ID" value="AARA014296"/>
</dbReference>
<feature type="transmembrane region" description="Helical" evidence="2">
    <location>
        <begin position="129"/>
        <end position="153"/>
    </location>
</feature>
<feature type="transmembrane region" description="Helical" evidence="2">
    <location>
        <begin position="41"/>
        <end position="60"/>
    </location>
</feature>
<reference evidence="3" key="1">
    <citation type="submission" date="2022-08" db="UniProtKB">
        <authorList>
            <consortium name="EnsemblMetazoa"/>
        </authorList>
    </citation>
    <scope>IDENTIFICATION</scope>
    <source>
        <strain evidence="3">Dongola</strain>
    </source>
</reference>
<dbReference type="EMBL" id="APCN01003265">
    <property type="status" value="NOT_ANNOTATED_CDS"/>
    <property type="molecule type" value="Genomic_DNA"/>
</dbReference>
<dbReference type="AlphaFoldDB" id="A0A182IFN4"/>
<dbReference type="VEuPathDB" id="VectorBase:AARA014296"/>
<feature type="region of interest" description="Disordered" evidence="1">
    <location>
        <begin position="1"/>
        <end position="23"/>
    </location>
</feature>
<evidence type="ECO:0000256" key="2">
    <source>
        <dbReference type="SAM" id="Phobius"/>
    </source>
</evidence>
<evidence type="ECO:0000256" key="1">
    <source>
        <dbReference type="SAM" id="MobiDB-lite"/>
    </source>
</evidence>
<keyword evidence="4" id="KW-1185">Reference proteome</keyword>
<keyword evidence="2" id="KW-1133">Transmembrane helix</keyword>
<name>A0A182IFN4_ANOAR</name>
<keyword evidence="2" id="KW-0472">Membrane</keyword>
<evidence type="ECO:0000313" key="4">
    <source>
        <dbReference type="Proteomes" id="UP000075840"/>
    </source>
</evidence>
<sequence length="197" mass="22450">RSESTRRRANSATTSHDHHHHQRKVRSARCPFSHIPSSNTLFILLFCLFDCSVFGVFPVVGCRRLNFPSAVYFRARARSNPPFKTTTALKQLLSSDNAARQSVRIVLSFIRFRNREHQLRDFATFDQTVTIHTCALILIIFFSLSNRAAWFLFVRSICCLFPSARAYVYECAAGGVVCVIRGVENISGEHRLSSRHV</sequence>
<keyword evidence="2" id="KW-0812">Transmembrane</keyword>
<protein>
    <submittedName>
        <fullName evidence="3">Uncharacterized protein</fullName>
    </submittedName>
</protein>